<dbReference type="AlphaFoldDB" id="C5LLA1"/>
<name>C5LLA1_PERM5</name>
<dbReference type="GeneID" id="9047406"/>
<accession>C5LLA1</accession>
<dbReference type="Proteomes" id="UP000007800">
    <property type="component" value="Unassembled WGS sequence"/>
</dbReference>
<evidence type="ECO:0000313" key="2">
    <source>
        <dbReference type="Proteomes" id="UP000007800"/>
    </source>
</evidence>
<dbReference type="EMBL" id="GG683102">
    <property type="protein sequence ID" value="EER02460.1"/>
    <property type="molecule type" value="Genomic_DNA"/>
</dbReference>
<protein>
    <submittedName>
        <fullName evidence="1">Uncharacterized protein</fullName>
    </submittedName>
</protein>
<organism evidence="2">
    <name type="scientific">Perkinsus marinus (strain ATCC 50983 / TXsc)</name>
    <dbReference type="NCBI Taxonomy" id="423536"/>
    <lineage>
        <taxon>Eukaryota</taxon>
        <taxon>Sar</taxon>
        <taxon>Alveolata</taxon>
        <taxon>Perkinsozoa</taxon>
        <taxon>Perkinsea</taxon>
        <taxon>Perkinsida</taxon>
        <taxon>Perkinsidae</taxon>
        <taxon>Perkinsus</taxon>
    </lineage>
</organism>
<dbReference type="RefSeq" id="XP_002769742.1">
    <property type="nucleotide sequence ID" value="XM_002769696.1"/>
</dbReference>
<sequence>MFRPRELSYALGRTLVKEADHEERNGLLATDDGMMVAAGRASLNDESSRTIRAVAANVYMEYKLLLEKMRRVMQKEWR</sequence>
<gene>
    <name evidence="1" type="ORF">Pmar_PMAR004823</name>
</gene>
<dbReference type="InParanoid" id="C5LLA1"/>
<keyword evidence="2" id="KW-1185">Reference proteome</keyword>
<reference evidence="1 2" key="1">
    <citation type="submission" date="2008-07" db="EMBL/GenBank/DDBJ databases">
        <authorList>
            <person name="El-Sayed N."/>
            <person name="Caler E."/>
            <person name="Inman J."/>
            <person name="Amedeo P."/>
            <person name="Hass B."/>
            <person name="Wortman J."/>
        </authorList>
    </citation>
    <scope>NUCLEOTIDE SEQUENCE [LARGE SCALE GENOMIC DNA]</scope>
    <source>
        <strain evidence="2">ATCC 50983 / TXsc</strain>
    </source>
</reference>
<proteinExistence type="predicted"/>
<evidence type="ECO:0000313" key="1">
    <source>
        <dbReference type="EMBL" id="EER02460.1"/>
    </source>
</evidence>